<feature type="region of interest" description="Disordered" evidence="1">
    <location>
        <begin position="33"/>
        <end position="61"/>
    </location>
</feature>
<proteinExistence type="predicted"/>
<dbReference type="HOGENOM" id="CLU_1504401_0_0_1"/>
<gene>
    <name evidence="2" type="ORF">S7711_10687</name>
</gene>
<evidence type="ECO:0000256" key="1">
    <source>
        <dbReference type="SAM" id="MobiDB-lite"/>
    </source>
</evidence>
<name>A0A084AZN7_STACB</name>
<dbReference type="EMBL" id="KL648424">
    <property type="protein sequence ID" value="KEY70766.1"/>
    <property type="molecule type" value="Genomic_DNA"/>
</dbReference>
<evidence type="ECO:0000313" key="3">
    <source>
        <dbReference type="Proteomes" id="UP000028045"/>
    </source>
</evidence>
<organism evidence="2 3">
    <name type="scientific">Stachybotrys chartarum (strain CBS 109288 / IBT 7711)</name>
    <name type="common">Toxic black mold</name>
    <name type="synonym">Stilbospora chartarum</name>
    <dbReference type="NCBI Taxonomy" id="1280523"/>
    <lineage>
        <taxon>Eukaryota</taxon>
        <taxon>Fungi</taxon>
        <taxon>Dikarya</taxon>
        <taxon>Ascomycota</taxon>
        <taxon>Pezizomycotina</taxon>
        <taxon>Sordariomycetes</taxon>
        <taxon>Hypocreomycetidae</taxon>
        <taxon>Hypocreales</taxon>
        <taxon>Stachybotryaceae</taxon>
        <taxon>Stachybotrys</taxon>
    </lineage>
</organism>
<dbReference type="AlphaFoldDB" id="A0A084AZN7"/>
<protein>
    <submittedName>
        <fullName evidence="2">Uncharacterized protein</fullName>
    </submittedName>
</protein>
<feature type="compositionally biased region" description="Polar residues" evidence="1">
    <location>
        <begin position="149"/>
        <end position="160"/>
    </location>
</feature>
<keyword evidence="3" id="KW-1185">Reference proteome</keyword>
<evidence type="ECO:0000313" key="2">
    <source>
        <dbReference type="EMBL" id="KEY70766.1"/>
    </source>
</evidence>
<dbReference type="Proteomes" id="UP000028045">
    <property type="component" value="Unassembled WGS sequence"/>
</dbReference>
<accession>A0A084AZN7</accession>
<sequence>MDVQKKKWKCIGTLQGPAAVTNSRVTSRWRRRRATSVRPETAYPAHTAAQPAISRPLPRQGQPVLGDPQPCVIAGWPYCTADSLRVVFNTVEAGPSVDASSATAIMHGFCLPTWRDARCFSAPLVTLRTQHKRRDRRPGRLQVRGLAGHQQSTAGWSTSGPGLPQGVPLGYAAGELSLT</sequence>
<feature type="region of interest" description="Disordered" evidence="1">
    <location>
        <begin position="131"/>
        <end position="161"/>
    </location>
</feature>
<reference evidence="2 3" key="1">
    <citation type="journal article" date="2014" name="BMC Genomics">
        <title>Comparative genome sequencing reveals chemotype-specific gene clusters in the toxigenic black mold Stachybotrys.</title>
        <authorList>
            <person name="Semeiks J."/>
            <person name="Borek D."/>
            <person name="Otwinowski Z."/>
            <person name="Grishin N.V."/>
        </authorList>
    </citation>
    <scope>NUCLEOTIDE SEQUENCE [LARGE SCALE GENOMIC DNA]</scope>
    <source>
        <strain evidence="3">CBS 109288 / IBT 7711</strain>
    </source>
</reference>